<dbReference type="SUPFAM" id="SSF56281">
    <property type="entry name" value="Metallo-hydrolase/oxidoreductase"/>
    <property type="match status" value="1"/>
</dbReference>
<dbReference type="PANTHER" id="PTHR43546">
    <property type="entry name" value="UPF0173 METAL-DEPENDENT HYDROLASE MJ1163-RELATED"/>
    <property type="match status" value="1"/>
</dbReference>
<evidence type="ECO:0000313" key="2">
    <source>
        <dbReference type="EMBL" id="MCB5198305.1"/>
    </source>
</evidence>
<dbReference type="Pfam" id="PF13483">
    <property type="entry name" value="Lactamase_B_3"/>
    <property type="match status" value="1"/>
</dbReference>
<dbReference type="Gene3D" id="3.60.15.10">
    <property type="entry name" value="Ribonuclease Z/Hydroxyacylglutathione hydrolase-like"/>
    <property type="match status" value="1"/>
</dbReference>
<dbReference type="InterPro" id="IPR036866">
    <property type="entry name" value="RibonucZ/Hydroxyglut_hydro"/>
</dbReference>
<evidence type="ECO:0000256" key="1">
    <source>
        <dbReference type="SAM" id="SignalP"/>
    </source>
</evidence>
<organism evidence="2 3">
    <name type="scientific">Loktanella gaetbuli</name>
    <dbReference type="NCBI Taxonomy" id="2881335"/>
    <lineage>
        <taxon>Bacteria</taxon>
        <taxon>Pseudomonadati</taxon>
        <taxon>Pseudomonadota</taxon>
        <taxon>Alphaproteobacteria</taxon>
        <taxon>Rhodobacterales</taxon>
        <taxon>Roseobacteraceae</taxon>
        <taxon>Loktanella</taxon>
    </lineage>
</organism>
<reference evidence="2" key="1">
    <citation type="submission" date="2021-10" db="EMBL/GenBank/DDBJ databases">
        <title>Loktanella gaetbuli sp. nov., isolated from a tidal flat.</title>
        <authorList>
            <person name="Park S."/>
            <person name="Yoon J.-H."/>
        </authorList>
    </citation>
    <scope>NUCLEOTIDE SEQUENCE</scope>
    <source>
        <strain evidence="2">TSTF-M6</strain>
    </source>
</reference>
<protein>
    <submittedName>
        <fullName evidence="2">MBL fold metallo-hydrolase</fullName>
    </submittedName>
</protein>
<name>A0ABS8BRE3_9RHOB</name>
<proteinExistence type="predicted"/>
<sequence>MKTTRRTFLISGAAAGSMTVLPFAAQAAAHTSNVFNTPAGDITVHPVEHASIVLETPVGTIYVDPVGDPSLYADFPRPDLVMITHEHGDHYNVDTLNGVITDATVMFANPAVFDMMPENLQAVTMSIANGETGTFDTLGIEAIPAYNITEERLNFHPEGRDNGYILGFDGFRIYVSGDTEDTPEMRALTEIDLAFVSNNLPFTMDMEAAASAVNEFAPTYVYPYHYRGRDGGTQDPNAFAELVDDAIEVRIGDWYGGDVMPS</sequence>
<accession>A0ABS8BRE3</accession>
<feature type="chain" id="PRO_5046504864" evidence="1">
    <location>
        <begin position="28"/>
        <end position="262"/>
    </location>
</feature>
<gene>
    <name evidence="2" type="ORF">LGQ03_03540</name>
</gene>
<dbReference type="InterPro" id="IPR006311">
    <property type="entry name" value="TAT_signal"/>
</dbReference>
<dbReference type="PROSITE" id="PS51318">
    <property type="entry name" value="TAT"/>
    <property type="match status" value="1"/>
</dbReference>
<dbReference type="RefSeq" id="WP_090160592.1">
    <property type="nucleotide sequence ID" value="NZ_JAJATZ010000001.1"/>
</dbReference>
<evidence type="ECO:0000313" key="3">
    <source>
        <dbReference type="Proteomes" id="UP001138961"/>
    </source>
</evidence>
<dbReference type="PANTHER" id="PTHR43546:SF3">
    <property type="entry name" value="UPF0173 METAL-DEPENDENT HYDROLASE MJ1163"/>
    <property type="match status" value="1"/>
</dbReference>
<dbReference type="EMBL" id="JAJATZ010000001">
    <property type="protein sequence ID" value="MCB5198305.1"/>
    <property type="molecule type" value="Genomic_DNA"/>
</dbReference>
<comment type="caution">
    <text evidence="2">The sequence shown here is derived from an EMBL/GenBank/DDBJ whole genome shotgun (WGS) entry which is preliminary data.</text>
</comment>
<dbReference type="Proteomes" id="UP001138961">
    <property type="component" value="Unassembled WGS sequence"/>
</dbReference>
<dbReference type="InterPro" id="IPR050114">
    <property type="entry name" value="UPF0173_UPF0282_UlaG_hydrolase"/>
</dbReference>
<feature type="signal peptide" evidence="1">
    <location>
        <begin position="1"/>
        <end position="27"/>
    </location>
</feature>
<keyword evidence="3" id="KW-1185">Reference proteome</keyword>
<keyword evidence="1" id="KW-0732">Signal</keyword>